<evidence type="ECO:0000313" key="2">
    <source>
        <dbReference type="Proteomes" id="UP001153620"/>
    </source>
</evidence>
<proteinExistence type="predicted"/>
<dbReference type="EMBL" id="OU895879">
    <property type="protein sequence ID" value="CAG9807134.1"/>
    <property type="molecule type" value="Genomic_DNA"/>
</dbReference>
<reference evidence="1" key="2">
    <citation type="submission" date="2022-10" db="EMBL/GenBank/DDBJ databases">
        <authorList>
            <consortium name="ENA_rothamsted_submissions"/>
            <consortium name="culmorum"/>
            <person name="King R."/>
        </authorList>
    </citation>
    <scope>NUCLEOTIDE SEQUENCE</scope>
</reference>
<sequence>MTASNLWVGLSKVIAIVNETFEDCTENGKIQMIDFSNLKFYNKDNEMYMNGDVVFKTEINSPFVVSMSIEQLKFNQWISSFLNRYVPDFCVQMKSKHEPWYQATKNMHDCPIPADSALTLNNVASGDFIKKIPDLYEGKNRFTVNYEIINGTKVHKECLRIYFDLETKSKLFHLFRKLKILNLFKHLRI</sequence>
<dbReference type="Proteomes" id="UP001153620">
    <property type="component" value="Chromosome 3"/>
</dbReference>
<dbReference type="OrthoDB" id="7724124at2759"/>
<organism evidence="1 2">
    <name type="scientific">Chironomus riparius</name>
    <dbReference type="NCBI Taxonomy" id="315576"/>
    <lineage>
        <taxon>Eukaryota</taxon>
        <taxon>Metazoa</taxon>
        <taxon>Ecdysozoa</taxon>
        <taxon>Arthropoda</taxon>
        <taxon>Hexapoda</taxon>
        <taxon>Insecta</taxon>
        <taxon>Pterygota</taxon>
        <taxon>Neoptera</taxon>
        <taxon>Endopterygota</taxon>
        <taxon>Diptera</taxon>
        <taxon>Nematocera</taxon>
        <taxon>Chironomoidea</taxon>
        <taxon>Chironomidae</taxon>
        <taxon>Chironominae</taxon>
        <taxon>Chironomus</taxon>
    </lineage>
</organism>
<reference evidence="1" key="1">
    <citation type="submission" date="2022-01" db="EMBL/GenBank/DDBJ databases">
        <authorList>
            <person name="King R."/>
        </authorList>
    </citation>
    <scope>NUCLEOTIDE SEQUENCE</scope>
</reference>
<evidence type="ECO:0000313" key="1">
    <source>
        <dbReference type="EMBL" id="CAG9807134.1"/>
    </source>
</evidence>
<keyword evidence="2" id="KW-1185">Reference proteome</keyword>
<name>A0A9N9WUY9_9DIPT</name>
<accession>A0A9N9WUY9</accession>
<protein>
    <submittedName>
        <fullName evidence="1">Uncharacterized protein</fullName>
    </submittedName>
</protein>
<gene>
    <name evidence="1" type="ORF">CHIRRI_LOCUS9983</name>
</gene>
<dbReference type="AlphaFoldDB" id="A0A9N9WUY9"/>